<feature type="domain" description="ABC transmembrane type-1" evidence="8">
    <location>
        <begin position="102"/>
        <end position="291"/>
    </location>
</feature>
<reference evidence="9 10" key="1">
    <citation type="submission" date="2016-09" db="EMBL/GenBank/DDBJ databases">
        <title>Complete genome sequence of the Lysinibacillus sphaericus LMG 22257, a specie of Bacillus with ureolytic activity that can effectively biodeposit calcium carbonate.</title>
        <authorList>
            <person name="Yan W."/>
        </authorList>
    </citation>
    <scope>NUCLEOTIDE SEQUENCE [LARGE SCALE GENOMIC DNA]</scope>
    <source>
        <strain evidence="9 10">LMG 22257</strain>
    </source>
</reference>
<evidence type="ECO:0000256" key="1">
    <source>
        <dbReference type="ARBA" id="ARBA00004651"/>
    </source>
</evidence>
<keyword evidence="2 7" id="KW-0813">Transport</keyword>
<dbReference type="KEGG" id="surl:BI350_14545"/>
<feature type="transmembrane region" description="Helical" evidence="7">
    <location>
        <begin position="150"/>
        <end position="180"/>
    </location>
</feature>
<dbReference type="InterPro" id="IPR035906">
    <property type="entry name" value="MetI-like_sf"/>
</dbReference>
<dbReference type="PROSITE" id="PS50928">
    <property type="entry name" value="ABC_TM1"/>
    <property type="match status" value="1"/>
</dbReference>
<proteinExistence type="inferred from homology"/>
<dbReference type="GO" id="GO:0005886">
    <property type="term" value="C:plasma membrane"/>
    <property type="evidence" value="ECO:0007669"/>
    <property type="project" value="UniProtKB-SubCell"/>
</dbReference>
<evidence type="ECO:0000259" key="8">
    <source>
        <dbReference type="PROSITE" id="PS50928"/>
    </source>
</evidence>
<evidence type="ECO:0000256" key="6">
    <source>
        <dbReference type="ARBA" id="ARBA00023136"/>
    </source>
</evidence>
<dbReference type="Gene3D" id="1.10.3720.10">
    <property type="entry name" value="MetI-like"/>
    <property type="match status" value="1"/>
</dbReference>
<evidence type="ECO:0000256" key="3">
    <source>
        <dbReference type="ARBA" id="ARBA00022475"/>
    </source>
</evidence>
<dbReference type="Pfam" id="PF12911">
    <property type="entry name" value="OppC_N"/>
    <property type="match status" value="1"/>
</dbReference>
<feature type="transmembrane region" description="Helical" evidence="7">
    <location>
        <begin position="268"/>
        <end position="290"/>
    </location>
</feature>
<dbReference type="EMBL" id="CP017560">
    <property type="protein sequence ID" value="AOV08633.1"/>
    <property type="molecule type" value="Genomic_DNA"/>
</dbReference>
<evidence type="ECO:0000256" key="7">
    <source>
        <dbReference type="RuleBase" id="RU363032"/>
    </source>
</evidence>
<dbReference type="AlphaFoldDB" id="A0A1D8JIV1"/>
<keyword evidence="3" id="KW-1003">Cell membrane</keyword>
<name>A0A1D8JIV1_9BACL</name>
<comment type="subcellular location">
    <subcellularLocation>
        <location evidence="1 7">Cell membrane</location>
        <topology evidence="1 7">Multi-pass membrane protein</topology>
    </subcellularLocation>
</comment>
<evidence type="ECO:0000256" key="2">
    <source>
        <dbReference type="ARBA" id="ARBA00022448"/>
    </source>
</evidence>
<keyword evidence="10" id="KW-1185">Reference proteome</keyword>
<keyword evidence="4 7" id="KW-0812">Transmembrane</keyword>
<feature type="transmembrane region" description="Helical" evidence="7">
    <location>
        <begin position="42"/>
        <end position="62"/>
    </location>
</feature>
<evidence type="ECO:0000256" key="4">
    <source>
        <dbReference type="ARBA" id="ARBA00022692"/>
    </source>
</evidence>
<dbReference type="RefSeq" id="WP_075528799.1">
    <property type="nucleotide sequence ID" value="NZ_CP017560.1"/>
</dbReference>
<protein>
    <submittedName>
        <fullName evidence="9">Peptide ABC transporter permease</fullName>
    </submittedName>
</protein>
<evidence type="ECO:0000313" key="9">
    <source>
        <dbReference type="EMBL" id="AOV08633.1"/>
    </source>
</evidence>
<dbReference type="InterPro" id="IPR025966">
    <property type="entry name" value="OppC_N"/>
</dbReference>
<accession>A0A1D8JIV1</accession>
<keyword evidence="5 7" id="KW-1133">Transmembrane helix</keyword>
<sequence>MVRNSADAKIEEVTVVVEKKEKKKDSKLKYYLKELKKSPTGLFGATILLVIVFLGIFGNLVAPHDPMAMNLAQKLLPPLSEGHILGTDQLGRDMLSRIIVGTRISLIIGTATVICAGLIGTIIGIISGYFRGWVDVVIMRIVDVSLSVPFILLVLVISTVLGAGLKNIIISLVIAGWVAYARIVRGEVLALREKEFIVASVATGVPRWEIIVKHIIPNLYTPIIVLSSLQAANYIIAEAGISFLGFGVQPPQPAWGNMLSEGKDFIFSAWWLITFPGVAILLTALGINLLGDWLRDVLDPEYNK</sequence>
<dbReference type="Proteomes" id="UP000185746">
    <property type="component" value="Chromosome"/>
</dbReference>
<dbReference type="PANTHER" id="PTHR43386:SF1">
    <property type="entry name" value="D,D-DIPEPTIDE TRANSPORT SYSTEM PERMEASE PROTEIN DDPC-RELATED"/>
    <property type="match status" value="1"/>
</dbReference>
<evidence type="ECO:0000256" key="5">
    <source>
        <dbReference type="ARBA" id="ARBA00022989"/>
    </source>
</evidence>
<comment type="similarity">
    <text evidence="7">Belongs to the binding-protein-dependent transport system permease family.</text>
</comment>
<dbReference type="Pfam" id="PF00528">
    <property type="entry name" value="BPD_transp_1"/>
    <property type="match status" value="1"/>
</dbReference>
<organism evidence="9 10">
    <name type="scientific">Sporosarcina ureilytica</name>
    <dbReference type="NCBI Taxonomy" id="298596"/>
    <lineage>
        <taxon>Bacteria</taxon>
        <taxon>Bacillati</taxon>
        <taxon>Bacillota</taxon>
        <taxon>Bacilli</taxon>
        <taxon>Bacillales</taxon>
        <taxon>Caryophanaceae</taxon>
        <taxon>Sporosarcina</taxon>
    </lineage>
</organism>
<evidence type="ECO:0000313" key="10">
    <source>
        <dbReference type="Proteomes" id="UP000185746"/>
    </source>
</evidence>
<dbReference type="SUPFAM" id="SSF161098">
    <property type="entry name" value="MetI-like"/>
    <property type="match status" value="1"/>
</dbReference>
<dbReference type="CDD" id="cd06261">
    <property type="entry name" value="TM_PBP2"/>
    <property type="match status" value="1"/>
</dbReference>
<keyword evidence="6 7" id="KW-0472">Membrane</keyword>
<feature type="transmembrane region" description="Helical" evidence="7">
    <location>
        <begin position="104"/>
        <end position="130"/>
    </location>
</feature>
<gene>
    <name evidence="9" type="ORF">BI350_14545</name>
</gene>
<dbReference type="GO" id="GO:0055085">
    <property type="term" value="P:transmembrane transport"/>
    <property type="evidence" value="ECO:0007669"/>
    <property type="project" value="InterPro"/>
</dbReference>
<dbReference type="PANTHER" id="PTHR43386">
    <property type="entry name" value="OLIGOPEPTIDE TRANSPORT SYSTEM PERMEASE PROTEIN APPC"/>
    <property type="match status" value="1"/>
</dbReference>
<dbReference type="InterPro" id="IPR000515">
    <property type="entry name" value="MetI-like"/>
</dbReference>
<dbReference type="InterPro" id="IPR050366">
    <property type="entry name" value="BP-dependent_transpt_permease"/>
</dbReference>